<dbReference type="Pfam" id="PF25975">
    <property type="entry name" value="CzcB_C"/>
    <property type="match status" value="1"/>
</dbReference>
<dbReference type="SUPFAM" id="SSF111369">
    <property type="entry name" value="HlyD-like secretion proteins"/>
    <property type="match status" value="1"/>
</dbReference>
<dbReference type="Proteomes" id="UP001162802">
    <property type="component" value="Unassembled WGS sequence"/>
</dbReference>
<evidence type="ECO:0000256" key="1">
    <source>
        <dbReference type="ARBA" id="ARBA00009477"/>
    </source>
</evidence>
<dbReference type="Pfam" id="PF25954">
    <property type="entry name" value="Beta-barrel_RND_2"/>
    <property type="match status" value="1"/>
</dbReference>
<evidence type="ECO:0000259" key="4">
    <source>
        <dbReference type="Pfam" id="PF25975"/>
    </source>
</evidence>
<sequence length="372" mass="37631">MNRTTLAGLAAAALALAGGVYFALRPDARVEESSEAAQDGPAGALSAEQVKALGIRTEAAVRAEGVPLGTVPAQVTLPPQAKVAVTTPFTGTVAQLFVLEGENVARGAPLAVVRAADAVQFSAALQRARADLALERARAQRLETLAKEGVVAGARADEARASLRQAQASVSENQRLLALAGAGADGTVTLRAPITGRVAHVGVETGGGVGGDEAPFVIENTAALTLDLQLPERLAGKVRPGMDVEVAARGGDATPVAGRIVSVGASLDPQTRSILAKARLHETAGLVPGRGVMAVIRDPGGAGEGVSIPATAITRIGEADVVFVAQKGRFARRDVQLVAEAGGRAIVAEGLKAGEQVATHGVAELKSLLAEQ</sequence>
<keyword evidence="6" id="KW-1185">Reference proteome</keyword>
<comment type="caution">
    <text evidence="5">The sequence shown here is derived from an EMBL/GenBank/DDBJ whole genome shotgun (WGS) entry which is preliminary data.</text>
</comment>
<dbReference type="InterPro" id="IPR058649">
    <property type="entry name" value="CzcB_C"/>
</dbReference>
<feature type="domain" description="CusB-like beta-barrel" evidence="3">
    <location>
        <begin position="227"/>
        <end position="290"/>
    </location>
</feature>
<dbReference type="Gene3D" id="2.40.30.170">
    <property type="match status" value="1"/>
</dbReference>
<evidence type="ECO:0000256" key="2">
    <source>
        <dbReference type="ARBA" id="ARBA00022448"/>
    </source>
</evidence>
<dbReference type="Gene3D" id="2.40.420.20">
    <property type="match status" value="1"/>
</dbReference>
<dbReference type="PANTHER" id="PTHR30097">
    <property type="entry name" value="CATION EFFLUX SYSTEM PROTEIN CUSB"/>
    <property type="match status" value="1"/>
</dbReference>
<dbReference type="InterPro" id="IPR058792">
    <property type="entry name" value="Beta-barrel_RND_2"/>
</dbReference>
<dbReference type="InterPro" id="IPR006143">
    <property type="entry name" value="RND_pump_MFP"/>
</dbReference>
<dbReference type="InterPro" id="IPR051909">
    <property type="entry name" value="MFP_Cation_Efflux"/>
</dbReference>
<evidence type="ECO:0000313" key="6">
    <source>
        <dbReference type="Proteomes" id="UP001162802"/>
    </source>
</evidence>
<keyword evidence="2" id="KW-0813">Transport</keyword>
<evidence type="ECO:0000259" key="3">
    <source>
        <dbReference type="Pfam" id="PF25954"/>
    </source>
</evidence>
<organism evidence="5 6">
    <name type="scientific">Novosphingobium mangrovi</name>
    <name type="common">ex Hu et al. 2023</name>
    <dbReference type="NCBI Taxonomy" id="2930094"/>
    <lineage>
        <taxon>Bacteria</taxon>
        <taxon>Pseudomonadati</taxon>
        <taxon>Pseudomonadota</taxon>
        <taxon>Alphaproteobacteria</taxon>
        <taxon>Sphingomonadales</taxon>
        <taxon>Sphingomonadaceae</taxon>
        <taxon>Novosphingobium</taxon>
    </lineage>
</organism>
<reference evidence="5" key="1">
    <citation type="submission" date="2022-03" db="EMBL/GenBank/DDBJ databases">
        <title>Identification of a novel bacterium isolated from mangrove sediments.</title>
        <authorList>
            <person name="Pan X."/>
        </authorList>
    </citation>
    <scope>NUCLEOTIDE SEQUENCE</scope>
    <source>
        <strain evidence="5">B2637</strain>
    </source>
</reference>
<feature type="domain" description="CzcB-like C-terminal circularly permuted SH3-like" evidence="4">
    <location>
        <begin position="306"/>
        <end position="361"/>
    </location>
</feature>
<proteinExistence type="inferred from homology"/>
<name>A0ABT0ABR6_9SPHN</name>
<gene>
    <name evidence="5" type="ORF">MTR65_08130</name>
</gene>
<protein>
    <submittedName>
        <fullName evidence="5">Efflux RND transporter periplasmic adaptor subunit</fullName>
    </submittedName>
</protein>
<dbReference type="EMBL" id="JALHAT010000010">
    <property type="protein sequence ID" value="MCJ1960643.1"/>
    <property type="molecule type" value="Genomic_DNA"/>
</dbReference>
<dbReference type="Gene3D" id="2.40.50.100">
    <property type="match status" value="1"/>
</dbReference>
<dbReference type="Gene3D" id="1.10.287.470">
    <property type="entry name" value="Helix hairpin bin"/>
    <property type="match status" value="1"/>
</dbReference>
<dbReference type="RefSeq" id="WP_243798974.1">
    <property type="nucleotide sequence ID" value="NZ_JALHAT010000010.1"/>
</dbReference>
<comment type="similarity">
    <text evidence="1">Belongs to the membrane fusion protein (MFP) (TC 8.A.1) family.</text>
</comment>
<dbReference type="PANTHER" id="PTHR30097:SF4">
    <property type="entry name" value="SLR6042 PROTEIN"/>
    <property type="match status" value="1"/>
</dbReference>
<dbReference type="NCBIfam" id="TIGR01730">
    <property type="entry name" value="RND_mfp"/>
    <property type="match status" value="1"/>
</dbReference>
<accession>A0ABT0ABR6</accession>
<evidence type="ECO:0000313" key="5">
    <source>
        <dbReference type="EMBL" id="MCJ1960643.1"/>
    </source>
</evidence>